<name>B7PYG8_IXOSC</name>
<dbReference type="EMBL" id="ABJB011093039">
    <property type="status" value="NOT_ANNOTATED_CDS"/>
    <property type="molecule type" value="Genomic_DNA"/>
</dbReference>
<dbReference type="EMBL" id="ABJB011135232">
    <property type="status" value="NOT_ANNOTATED_CDS"/>
    <property type="molecule type" value="Genomic_DNA"/>
</dbReference>
<dbReference type="SUPFAM" id="SSF56973">
    <property type="entry name" value="Aerolisin/ETX pore-forming domain"/>
    <property type="match status" value="1"/>
</dbReference>
<dbReference type="InterPro" id="IPR055267">
    <property type="entry name" value="Aerolysin-like_C"/>
</dbReference>
<dbReference type="PaxDb" id="6945-B7PYG8"/>
<dbReference type="AlphaFoldDB" id="B7PYG8"/>
<feature type="domain" description="Aerolysin-like C-terminal" evidence="4">
    <location>
        <begin position="116"/>
        <end position="254"/>
    </location>
</feature>
<evidence type="ECO:0000313" key="5">
    <source>
        <dbReference type="EMBL" id="EEC11640.1"/>
    </source>
</evidence>
<dbReference type="EMBL" id="DS819883">
    <property type="protein sequence ID" value="EEC11640.1"/>
    <property type="molecule type" value="Genomic_DNA"/>
</dbReference>
<dbReference type="PANTHER" id="PTHR34007">
    <property type="entry name" value="AEROLYSIN-LIKE PROTEIN-RELATED"/>
    <property type="match status" value="1"/>
</dbReference>
<dbReference type="EMBL" id="ABJB010162050">
    <property type="status" value="NOT_ANNOTATED_CDS"/>
    <property type="molecule type" value="Genomic_DNA"/>
</dbReference>
<dbReference type="VEuPathDB" id="VectorBase:ISCI010007"/>
<gene>
    <name evidence="5" type="ORF">IscW_ISCW010007</name>
</gene>
<dbReference type="EMBL" id="ABJB010379084">
    <property type="status" value="NOT_ANNOTATED_CDS"/>
    <property type="molecule type" value="Genomic_DNA"/>
</dbReference>
<keyword evidence="2" id="KW-1015">Disulfide bond</keyword>
<evidence type="ECO:0000256" key="1">
    <source>
        <dbReference type="ARBA" id="ARBA00009831"/>
    </source>
</evidence>
<dbReference type="Gene3D" id="2.170.15.10">
    <property type="entry name" value="Proaerolysin, chain A, domain 3"/>
    <property type="match status" value="1"/>
</dbReference>
<reference evidence="6" key="2">
    <citation type="submission" date="2020-05" db="UniProtKB">
        <authorList>
            <consortium name="EnsemblMetazoa"/>
        </authorList>
    </citation>
    <scope>IDENTIFICATION</scope>
    <source>
        <strain evidence="6">wikel</strain>
    </source>
</reference>
<dbReference type="OrthoDB" id="6526099at2759"/>
<dbReference type="VEuPathDB" id="VectorBase:ISCW010007"/>
<accession>B7PYG8</accession>
<evidence type="ECO:0000259" key="4">
    <source>
        <dbReference type="Pfam" id="PF01117"/>
    </source>
</evidence>
<keyword evidence="7" id="KW-1185">Reference proteome</keyword>
<organism>
    <name type="scientific">Ixodes scapularis</name>
    <name type="common">Black-legged tick</name>
    <name type="synonym">Deer tick</name>
    <dbReference type="NCBI Taxonomy" id="6945"/>
    <lineage>
        <taxon>Eukaryota</taxon>
        <taxon>Metazoa</taxon>
        <taxon>Ecdysozoa</taxon>
        <taxon>Arthropoda</taxon>
        <taxon>Chelicerata</taxon>
        <taxon>Arachnida</taxon>
        <taxon>Acari</taxon>
        <taxon>Parasitiformes</taxon>
        <taxon>Ixodida</taxon>
        <taxon>Ixodoidea</taxon>
        <taxon>Ixodidae</taxon>
        <taxon>Ixodinae</taxon>
        <taxon>Ixodes</taxon>
    </lineage>
</organism>
<dbReference type="EMBL" id="ABJB011107670">
    <property type="status" value="NOT_ANNOTATED_CDS"/>
    <property type="molecule type" value="Genomic_DNA"/>
</dbReference>
<dbReference type="EnsemblMetazoa" id="ISCW010007-RA">
    <property type="protein sequence ID" value="ISCW010007-PA"/>
    <property type="gene ID" value="ISCW010007"/>
</dbReference>
<dbReference type="InterPro" id="IPR053280">
    <property type="entry name" value="Aerolysin-like_pore-former"/>
</dbReference>
<dbReference type="Pfam" id="PF01117">
    <property type="entry name" value="Aerolysin"/>
    <property type="match status" value="1"/>
</dbReference>
<dbReference type="PANTHER" id="PTHR34007:SF1">
    <property type="entry name" value="AEROLYSIN-LIKE PROTEIN-RELATED"/>
    <property type="match status" value="1"/>
</dbReference>
<reference evidence="5 7" key="1">
    <citation type="submission" date="2008-03" db="EMBL/GenBank/DDBJ databases">
        <title>Annotation of Ixodes scapularis.</title>
        <authorList>
            <consortium name="Ixodes scapularis Genome Project Consortium"/>
            <person name="Caler E."/>
            <person name="Hannick L.I."/>
            <person name="Bidwell S."/>
            <person name="Joardar V."/>
            <person name="Thiagarajan M."/>
            <person name="Amedeo P."/>
            <person name="Galinsky K.J."/>
            <person name="Schobel S."/>
            <person name="Inman J."/>
            <person name="Hostetler J."/>
            <person name="Miller J."/>
            <person name="Hammond M."/>
            <person name="Megy K."/>
            <person name="Lawson D."/>
            <person name="Kodira C."/>
            <person name="Sutton G."/>
            <person name="Meyer J."/>
            <person name="Hill C.A."/>
            <person name="Birren B."/>
            <person name="Nene V."/>
            <person name="Collins F."/>
            <person name="Alarcon-Chaidez F."/>
            <person name="Wikel S."/>
            <person name="Strausberg R."/>
        </authorList>
    </citation>
    <scope>NUCLEOTIDE SEQUENCE [LARGE SCALE GENOMIC DNA]</scope>
    <source>
        <strain evidence="7">Wikel</strain>
        <strain evidence="5">Wikel colony</strain>
    </source>
</reference>
<dbReference type="Proteomes" id="UP000001555">
    <property type="component" value="Unassembled WGS sequence"/>
</dbReference>
<dbReference type="EMBL" id="ABJB010069534">
    <property type="status" value="NOT_ANNOTATED_CDS"/>
    <property type="molecule type" value="Genomic_DNA"/>
</dbReference>
<evidence type="ECO:0000313" key="7">
    <source>
        <dbReference type="Proteomes" id="UP000001555"/>
    </source>
</evidence>
<dbReference type="CDD" id="cd20237">
    <property type="entry name" value="PFM_LIN24-like"/>
    <property type="match status" value="1"/>
</dbReference>
<comment type="similarity">
    <text evidence="1">Belongs to the aerolysin family.</text>
</comment>
<dbReference type="VEuPathDB" id="VectorBase:ISCP_014259"/>
<evidence type="ECO:0000256" key="2">
    <source>
        <dbReference type="ARBA" id="ARBA00023157"/>
    </source>
</evidence>
<proteinExistence type="inferred from homology"/>
<protein>
    <submittedName>
        <fullName evidence="5 6">Secreted salivary gland peptide, putative</fullName>
    </submittedName>
</protein>
<feature type="region of interest" description="Disordered" evidence="3">
    <location>
        <begin position="323"/>
        <end position="347"/>
    </location>
</feature>
<evidence type="ECO:0000256" key="3">
    <source>
        <dbReference type="SAM" id="MobiDB-lite"/>
    </source>
</evidence>
<dbReference type="InParanoid" id="B7PYG8"/>
<dbReference type="HOGENOM" id="CLU_068751_0_0_1"/>
<evidence type="ECO:0000313" key="6">
    <source>
        <dbReference type="EnsemblMetazoa" id="ISCW010007-PA"/>
    </source>
</evidence>
<sequence>MTDQSISQIACMKINLAKDNRILIKRKRLNFLFCTRTSSGENAAMSATMLFLIGGSLLSSLVLQVAVASNPLVFDLETKIQEYVEKLEEKHNVGVAWWDMYGTNPEFRRYKLPKRPHKVLVNAGPIKYGEVQKRETKPRVVHTEWIHNEQPSEASRVTVQRYMQHETKYTWTTQKGFGFKTELSVTVPLPGSVSITGTISVAVSFTKTDSKVKTETEEQFVKHVITVPPRKSVKVEWVVNDIVQEIPWTAEIRARGNFAVAYTRPVNGSNMWFYHISKIQDPLLKRIGGGQVQFMSSGTFTSVGGSDTRLQLTQFDLIEEDKPRSNSTTYSIHRDSSATEAGFPHNS</sequence>